<dbReference type="OMA" id="PAMGNSH"/>
<dbReference type="Proteomes" id="UP000314981">
    <property type="component" value="Chromosome 2"/>
</dbReference>
<feature type="compositionally biased region" description="Basic and acidic residues" evidence="1">
    <location>
        <begin position="230"/>
        <end position="242"/>
    </location>
</feature>
<sequence>MAARASPAAPAADEPGGPGGPPRRKKSRSGASGLRRAFSWLRGKRRKKKAAGAEGAEPAAPRAKKADDKARKAKGKGRGSAKAESDKRLSVGPGQGPGSVVDDHQDNVFFPTGRPPHLEELHTQAQEGLRSLQQQEKQKLNKSAWDHGDTQSLQSSRTGPDDDSISFCSQTTSYTAESSTAEDALSIRSEMIQRKGSTFRPHDSFPKPSGKSGRRRRERRSTVLGLPQHVQKELGLRNEREPPGTPRPPGPRDAVRIPTVDGRPAGPAAGPGARVSLQALEAEAEAGAEALLQRHIDRIYRDDTLFGRSTGARPPPLIRPMSLAVPGLTGGAGPPEPLSPAMSISPQATYLSKLIPHAVLPPTVDVVALGRCSLRTLSRCSLLSASPASVRSLGRFSSVSSPRPRSRHPSSSSDTWSHSQSSETIVSDGSTLSSKGGSEGRPEGSVANSSVAPPPQGGSGRGSPSGGSTAEASDTVSIRSGGQLSGRSVSLRKLKRPPPPPRRTHSLHQRSSAVPDGPLGLPPKPERKQQLQPPRPPTTGGSEGMAAPHCPPSSAGGWVSGLSPGGSRRPPRSPERTLSPSSGYSSQSGTPTLPPKGLAGAPASPGKAQPPKPERVTSLRSPGASVSSSLTSLCSSSSDPAPSDRSGPHMSTALGDRFVIPPHPKVAAPFSPPPSKPKSPNQAALAPAVVPGPVSTTAASPESPPTPQTSLTPPQASPAASKDQSPPPSPPPSYHPPPPPTKKPEVVEGALSAPETAEELLQDPNWPPPPPPTPEEQDLSMADFPPPEEAFFSVASPEPAGPSPLPEASLPAVSFQNQPSGTPDPPPAPPAPPAAGSVAGLLAKAPRKEPVGCSKGGGLPREDASAPLVTPSLLQTVRLRSVGAPTVAPNPASGPSPPQKPLRRALSGRASPASAASSGLHAAVRLKASNLVVSTGPLGAQPNGPPEAEPRSPASTASFIFSKGTKKLQLERPVSPETQADLQRNLVAELRSISEQRPPQAPKKTPKAPPPVARKPSGGIPLPTSPSFPRAEPLTAPPTNGLPHAEDRTKEELAENGSVLQLVGPDEQKLGPPSTGTVGWEGWGVESSTGNGTQVSEVLPLGTCS</sequence>
<organism evidence="2 3">
    <name type="scientific">Bos indicus x Bos taurus</name>
    <name type="common">Hybrid cattle</name>
    <dbReference type="NCBI Taxonomy" id="30522"/>
    <lineage>
        <taxon>Eukaryota</taxon>
        <taxon>Metazoa</taxon>
        <taxon>Chordata</taxon>
        <taxon>Craniata</taxon>
        <taxon>Vertebrata</taxon>
        <taxon>Euteleostomi</taxon>
        <taxon>Mammalia</taxon>
        <taxon>Eutheria</taxon>
        <taxon>Laurasiatheria</taxon>
        <taxon>Artiodactyla</taxon>
        <taxon>Ruminantia</taxon>
        <taxon>Pecora</taxon>
        <taxon>Bovidae</taxon>
        <taxon>Bovinae</taxon>
        <taxon>Bos</taxon>
    </lineage>
</organism>
<feature type="compositionally biased region" description="Low complexity" evidence="1">
    <location>
        <begin position="678"/>
        <end position="701"/>
    </location>
</feature>
<evidence type="ECO:0000256" key="1">
    <source>
        <dbReference type="SAM" id="MobiDB-lite"/>
    </source>
</evidence>
<evidence type="ECO:0000313" key="3">
    <source>
        <dbReference type="Proteomes" id="UP000314981"/>
    </source>
</evidence>
<feature type="compositionally biased region" description="Polar residues" evidence="1">
    <location>
        <begin position="123"/>
        <end position="135"/>
    </location>
</feature>
<protein>
    <recommendedName>
        <fullName evidence="4">KIAA1522</fullName>
    </recommendedName>
</protein>
<feature type="compositionally biased region" description="Low complexity" evidence="1">
    <location>
        <begin position="397"/>
        <end position="422"/>
    </location>
</feature>
<feature type="compositionally biased region" description="Low complexity" evidence="1">
    <location>
        <begin position="1"/>
        <end position="15"/>
    </location>
</feature>
<feature type="region of interest" description="Disordered" evidence="1">
    <location>
        <begin position="934"/>
        <end position="1105"/>
    </location>
</feature>
<reference evidence="2 3" key="1">
    <citation type="submission" date="2018-11" db="EMBL/GenBank/DDBJ databases">
        <title>Haplotype-resolved cattle genomes.</title>
        <authorList>
            <person name="Low W.Y."/>
            <person name="Tearle R."/>
            <person name="Bickhart D.M."/>
            <person name="Rosen B.D."/>
            <person name="Koren S."/>
            <person name="Rhie A."/>
            <person name="Hiendleder S."/>
            <person name="Phillippy A.M."/>
            <person name="Smith T.P.L."/>
            <person name="Williams J.L."/>
        </authorList>
    </citation>
    <scope>NUCLEOTIDE SEQUENCE [LARGE SCALE GENOMIC DNA]</scope>
</reference>
<feature type="compositionally biased region" description="Low complexity" evidence="1">
    <location>
        <begin position="708"/>
        <end position="724"/>
    </location>
</feature>
<feature type="compositionally biased region" description="Pro residues" evidence="1">
    <location>
        <begin position="725"/>
        <end position="741"/>
    </location>
</feature>
<dbReference type="AlphaFoldDB" id="A0A4W2ELK9"/>
<feature type="region of interest" description="Disordered" evidence="1">
    <location>
        <begin position="1"/>
        <end position="271"/>
    </location>
</feature>
<feature type="compositionally biased region" description="Basic and acidic residues" evidence="1">
    <location>
        <begin position="136"/>
        <end position="149"/>
    </location>
</feature>
<dbReference type="GO" id="GO:0030154">
    <property type="term" value="P:cell differentiation"/>
    <property type="evidence" value="ECO:0007669"/>
    <property type="project" value="TreeGrafter"/>
</dbReference>
<feature type="region of interest" description="Disordered" evidence="1">
    <location>
        <begin position="393"/>
        <end position="920"/>
    </location>
</feature>
<dbReference type="Ensembl" id="ENSBIXT00000027775.1">
    <property type="protein sequence ID" value="ENSBIXP00000036844.1"/>
    <property type="gene ID" value="ENSBIXG00000003030.1"/>
</dbReference>
<dbReference type="InterPro" id="IPR024845">
    <property type="entry name" value="NHS-like"/>
</dbReference>
<feature type="compositionally biased region" description="Low complexity" evidence="1">
    <location>
        <begin position="52"/>
        <end position="61"/>
    </location>
</feature>
<gene>
    <name evidence="2" type="primary">NHSL3</name>
</gene>
<dbReference type="PANTHER" id="PTHR23039">
    <property type="entry name" value="NANCE-HORAN SYNDROME PROTEIN"/>
    <property type="match status" value="1"/>
</dbReference>
<dbReference type="STRING" id="30522.A0A4W2ELK9"/>
<feature type="compositionally biased region" description="Low complexity" evidence="1">
    <location>
        <begin position="904"/>
        <end position="920"/>
    </location>
</feature>
<name>A0A4W2ELK9_BOBOX</name>
<accession>A0A4W2ELK9</accession>
<reference evidence="2" key="2">
    <citation type="submission" date="2025-08" db="UniProtKB">
        <authorList>
            <consortium name="Ensembl"/>
        </authorList>
    </citation>
    <scope>IDENTIFICATION</scope>
</reference>
<feature type="compositionally biased region" description="Pro residues" evidence="1">
    <location>
        <begin position="765"/>
        <end position="774"/>
    </location>
</feature>
<evidence type="ECO:0000313" key="2">
    <source>
        <dbReference type="Ensembl" id="ENSBIXP00000036844.1"/>
    </source>
</evidence>
<dbReference type="PANTHER" id="PTHR23039:SF6">
    <property type="entry name" value="SIMILAR TO MKIAA1522 PROTEIN"/>
    <property type="match status" value="1"/>
</dbReference>
<feature type="compositionally biased region" description="Low complexity" evidence="1">
    <location>
        <begin position="621"/>
        <end position="645"/>
    </location>
</feature>
<feature type="compositionally biased region" description="Low complexity" evidence="1">
    <location>
        <begin position="169"/>
        <end position="182"/>
    </location>
</feature>
<feature type="compositionally biased region" description="Polar residues" evidence="1">
    <location>
        <begin position="470"/>
        <end position="488"/>
    </location>
</feature>
<dbReference type="Pfam" id="PF15273">
    <property type="entry name" value="NHS"/>
    <property type="match status" value="1"/>
</dbReference>
<feature type="compositionally biased region" description="Polar residues" evidence="1">
    <location>
        <begin position="423"/>
        <end position="436"/>
    </location>
</feature>
<feature type="compositionally biased region" description="Low complexity" evidence="1">
    <location>
        <begin position="576"/>
        <end position="591"/>
    </location>
</feature>
<feature type="compositionally biased region" description="Basic and acidic residues" evidence="1">
    <location>
        <begin position="1044"/>
        <end position="1053"/>
    </location>
</feature>
<feature type="compositionally biased region" description="Basic residues" evidence="1">
    <location>
        <begin position="490"/>
        <end position="508"/>
    </location>
</feature>
<proteinExistence type="predicted"/>
<feature type="compositionally biased region" description="Polar residues" evidence="1">
    <location>
        <begin position="1086"/>
        <end position="1096"/>
    </location>
</feature>
<feature type="compositionally biased region" description="Pro residues" evidence="1">
    <location>
        <begin position="822"/>
        <end position="833"/>
    </location>
</feature>
<evidence type="ECO:0008006" key="4">
    <source>
        <dbReference type="Google" id="ProtNLM"/>
    </source>
</evidence>
<reference evidence="2" key="3">
    <citation type="submission" date="2025-09" db="UniProtKB">
        <authorList>
            <consortium name="Ensembl"/>
        </authorList>
    </citation>
    <scope>IDENTIFICATION</scope>
</reference>
<keyword evidence="3" id="KW-1185">Reference proteome</keyword>
<feature type="compositionally biased region" description="Low complexity" evidence="1">
    <location>
        <begin position="262"/>
        <end position="271"/>
    </location>
</feature>